<evidence type="ECO:0000259" key="7">
    <source>
        <dbReference type="Pfam" id="PF07064"/>
    </source>
</evidence>
<gene>
    <name evidence="8" type="ORF">M430DRAFT_65952</name>
</gene>
<dbReference type="Pfam" id="PF25440">
    <property type="entry name" value="Beta-prop_RIC1_2nd"/>
    <property type="match status" value="1"/>
</dbReference>
<dbReference type="PANTHER" id="PTHR22746">
    <property type="entry name" value="RAB6A-GEF COMPLEX PARTNER PROTEIN 1"/>
    <property type="match status" value="1"/>
</dbReference>
<dbReference type="PRINTS" id="PR00472">
    <property type="entry name" value="CASNKINASEII"/>
</dbReference>
<feature type="region of interest" description="Disordered" evidence="6">
    <location>
        <begin position="1"/>
        <end position="81"/>
    </location>
</feature>
<evidence type="ECO:0000256" key="5">
    <source>
        <dbReference type="ARBA" id="ARBA00062110"/>
    </source>
</evidence>
<dbReference type="Pfam" id="PF07064">
    <property type="entry name" value="RIC1"/>
    <property type="match status" value="1"/>
</dbReference>
<dbReference type="GO" id="GO:0034066">
    <property type="term" value="C:Ric1-Rgp1 guanyl-nucleotide exchange factor complex"/>
    <property type="evidence" value="ECO:0007669"/>
    <property type="project" value="InterPro"/>
</dbReference>
<evidence type="ECO:0000256" key="1">
    <source>
        <dbReference type="ARBA" id="ARBA00004370"/>
    </source>
</evidence>
<dbReference type="Pfam" id="PF01214">
    <property type="entry name" value="CK_II_beta"/>
    <property type="match status" value="1"/>
</dbReference>
<dbReference type="GO" id="GO:0006886">
    <property type="term" value="P:intracellular protein transport"/>
    <property type="evidence" value="ECO:0007669"/>
    <property type="project" value="InterPro"/>
</dbReference>
<dbReference type="PANTHER" id="PTHR22746:SF10">
    <property type="entry name" value="GUANINE NUCLEOTIDE EXCHANGE FACTOR SUBUNIT RIC1"/>
    <property type="match status" value="1"/>
</dbReference>
<evidence type="ECO:0000256" key="2">
    <source>
        <dbReference type="ARBA" id="ARBA00006941"/>
    </source>
</evidence>
<sequence>MYWPVGAPRIYAASNSRTTRKRVVESDDDAESRETTEGTGSVEGDAPSNGSGGRSDYSLEPISGTSTPVTPMTPGIKPVEQDNQRPLSARLLEHDSSVPGRASELAGREPILALRVSRTGHLFAVITSTSLTIWQTKPTAILAMVVRSSKSLRTYGPNVSLLVRPDSAIFVVQTTLGYLITYSLATDPDTRVYRPHFANHINGQARRQSNFSGTRSQGGDRILWGPGEGGGVRDVSVRFRMVIKVDAGIGRALALDDEIVVATQKPAAIQCIRWTPDSTGKQTSTELLSKMEWLSKKSTVTEMVHDRPMNLSTWITSDGRAYAVQRVSPSTDTEAPQKLFMGYCFHTPHTAGSYATKSAINARFSLIAIGCTDGTIHVYTARDYVGNIPPSHTHKASVSRQSSGRLTCLTYSPDGYCLFAGYENGWAMWSVFGKPGATSFSADRNLSEQNEEGWLCGIKEAAWIGGGSDILMIGLRDDRIWTMEMARSAITGCYTSANISRTLLQTTSSLMIYRGYDLPDLTTISAETSLWHIAQIPSSYLVDQWPIRSSAISADGRYVAVAGRRGLAHYSVNSGRWKTFVNENMENEFQVRGGMCWHQHILIAAVEAGESFEIRLFSREAALDNSLVLHVEVLPAPVVLIAPSGDDSLLVYTYDNLLYHYIFMATSRTVKLVQVGQIAFHGIVRSPARVRGLSWILPEEQLVEGDPSQDVAVATVLFLVDGKLVLLQPSLNEENQLKYDMRVISQNVEYYALMRDQQVSNPPRGVGASVYGTAGEENGQDEGNGPLRDSLWTFEGNDMKVWTDVQDVLRSASTELARELPPMVSIPIDFYPLSVLLGKGILIGIEPEIVQRRDVSFAFFRFTVGTHLFIPQVLRFHLARYDSPAALHFAHQYRNLAYFAHSLEILLHNVLDEEVDTAPPPETALLPGVLSFLSSFSQYLDIVVQCTRKTEVRSWRTLFTYLPPPQELFEESLRRGLLKTAGGYLLILHNFEELSSSSEQLVRLLARAKDEGDWELCKELARFLAALDESGATLVEALELFISSRGNEYFCEIDEDYLTDRFNLTGLNTEVQYYQYALDLVTDVFDLDCDDEMRETIEKSARHLYGLVHARYIVTTRGLAKMLEKYKKADFGKCPRVMCKSHPLLPMGQSDVPNVKAVKLYCARCEDIYNPKSSRHSAIDGAYFGSSFHNIIFQVYPALIPTKSYDRYVPRIYGFKVHAPATLIRWQHAERDDMRRRLRKLEIESGFKEDEEDVDAEDSEEEEEENVNIEGLEKREMVRGEGQ</sequence>
<dbReference type="FunFam" id="2.20.25.20:FF:000001">
    <property type="entry name" value="Casein kinase II subunit beta"/>
    <property type="match status" value="1"/>
</dbReference>
<evidence type="ECO:0000313" key="9">
    <source>
        <dbReference type="Proteomes" id="UP000241818"/>
    </source>
</evidence>
<dbReference type="STRING" id="857342.A0A2T3B3M0"/>
<dbReference type="InterPro" id="IPR035991">
    <property type="entry name" value="Casein_kinase_II_beta-like"/>
</dbReference>
<evidence type="ECO:0000256" key="6">
    <source>
        <dbReference type="SAM" id="MobiDB-lite"/>
    </source>
</evidence>
<feature type="compositionally biased region" description="Acidic residues" evidence="6">
    <location>
        <begin position="1249"/>
        <end position="1267"/>
    </location>
</feature>
<dbReference type="OrthoDB" id="67540at2759"/>
<dbReference type="InterPro" id="IPR016149">
    <property type="entry name" value="Casein_kin_II_reg-sub_N"/>
</dbReference>
<dbReference type="RefSeq" id="XP_024721504.1">
    <property type="nucleotide sequence ID" value="XM_024869202.1"/>
</dbReference>
<dbReference type="GeneID" id="36577283"/>
<dbReference type="SMART" id="SM01085">
    <property type="entry name" value="CK_II_beta"/>
    <property type="match status" value="1"/>
</dbReference>
<dbReference type="GO" id="GO:0042147">
    <property type="term" value="P:retrograde transport, endosome to Golgi"/>
    <property type="evidence" value="ECO:0007669"/>
    <property type="project" value="TreeGrafter"/>
</dbReference>
<dbReference type="InterPro" id="IPR009771">
    <property type="entry name" value="RIC1_C"/>
</dbReference>
<comment type="subunit">
    <text evidence="5">Tetramer composed of two alpha chains, one beta chain and one beta' chain.</text>
</comment>
<comment type="similarity">
    <text evidence="2">Belongs to the casein kinase 2 subunit beta family.</text>
</comment>
<dbReference type="Gene3D" id="1.10.1820.10">
    <property type="entry name" value="protein kinase ck2 holoenzyme, chain C, domain 1"/>
    <property type="match status" value="1"/>
</dbReference>
<feature type="region of interest" description="Disordered" evidence="6">
    <location>
        <begin position="1248"/>
        <end position="1283"/>
    </location>
</feature>
<feature type="domain" description="RIC1 C-terminal alpha solenoid region" evidence="7">
    <location>
        <begin position="871"/>
        <end position="1039"/>
    </location>
</feature>
<organism evidence="8 9">
    <name type="scientific">Amorphotheca resinae ATCC 22711</name>
    <dbReference type="NCBI Taxonomy" id="857342"/>
    <lineage>
        <taxon>Eukaryota</taxon>
        <taxon>Fungi</taxon>
        <taxon>Dikarya</taxon>
        <taxon>Ascomycota</taxon>
        <taxon>Pezizomycotina</taxon>
        <taxon>Leotiomycetes</taxon>
        <taxon>Helotiales</taxon>
        <taxon>Amorphothecaceae</taxon>
        <taxon>Amorphotheca</taxon>
    </lineage>
</organism>
<evidence type="ECO:0000256" key="4">
    <source>
        <dbReference type="ARBA" id="ARBA00045899"/>
    </source>
</evidence>
<evidence type="ECO:0000256" key="3">
    <source>
        <dbReference type="ARBA" id="ARBA00023136"/>
    </source>
</evidence>
<feature type="compositionally biased region" description="Basic and acidic residues" evidence="6">
    <location>
        <begin position="1271"/>
        <end position="1283"/>
    </location>
</feature>
<dbReference type="FunFam" id="1.10.1820.10:FF:000003">
    <property type="entry name" value="Casein kinase II subunit beta"/>
    <property type="match status" value="1"/>
</dbReference>
<dbReference type="GO" id="GO:0000139">
    <property type="term" value="C:Golgi membrane"/>
    <property type="evidence" value="ECO:0007669"/>
    <property type="project" value="TreeGrafter"/>
</dbReference>
<evidence type="ECO:0000313" key="8">
    <source>
        <dbReference type="EMBL" id="PSS20234.1"/>
    </source>
</evidence>
<dbReference type="InParanoid" id="A0A2T3B3M0"/>
<proteinExistence type="inferred from homology"/>
<dbReference type="GO" id="GO:0019887">
    <property type="term" value="F:protein kinase regulator activity"/>
    <property type="evidence" value="ECO:0007669"/>
    <property type="project" value="InterPro"/>
</dbReference>
<feature type="compositionally biased region" description="Polar residues" evidence="6">
    <location>
        <begin position="204"/>
        <end position="217"/>
    </location>
</feature>
<name>A0A2T3B3M0_AMORE</name>
<dbReference type="InterPro" id="IPR000704">
    <property type="entry name" value="Casein_kinase_II_reg-sub"/>
</dbReference>
<dbReference type="InterPro" id="IPR015943">
    <property type="entry name" value="WD40/YVTN_repeat-like_dom_sf"/>
</dbReference>
<dbReference type="Gene3D" id="2.130.10.10">
    <property type="entry name" value="YVTN repeat-like/Quinoprotein amine dehydrogenase"/>
    <property type="match status" value="1"/>
</dbReference>
<dbReference type="PROSITE" id="PS01101">
    <property type="entry name" value="CK2_BETA"/>
    <property type="match status" value="1"/>
</dbReference>
<dbReference type="SUPFAM" id="SSF57798">
    <property type="entry name" value="Casein kinase II beta subunit"/>
    <property type="match status" value="1"/>
</dbReference>
<reference evidence="8 9" key="1">
    <citation type="journal article" date="2018" name="New Phytol.">
        <title>Comparative genomics and transcriptomics depict ericoid mycorrhizal fungi as versatile saprotrophs and plant mutualists.</title>
        <authorList>
            <person name="Martino E."/>
            <person name="Morin E."/>
            <person name="Grelet G.A."/>
            <person name="Kuo A."/>
            <person name="Kohler A."/>
            <person name="Daghino S."/>
            <person name="Barry K.W."/>
            <person name="Cichocki N."/>
            <person name="Clum A."/>
            <person name="Dockter R.B."/>
            <person name="Hainaut M."/>
            <person name="Kuo R.C."/>
            <person name="LaButti K."/>
            <person name="Lindahl B.D."/>
            <person name="Lindquist E.A."/>
            <person name="Lipzen A."/>
            <person name="Khouja H.R."/>
            <person name="Magnuson J."/>
            <person name="Murat C."/>
            <person name="Ohm R.A."/>
            <person name="Singer S.W."/>
            <person name="Spatafora J.W."/>
            <person name="Wang M."/>
            <person name="Veneault-Fourrey C."/>
            <person name="Henrissat B."/>
            <person name="Grigoriev I.V."/>
            <person name="Martin F.M."/>
            <person name="Perotto S."/>
        </authorList>
    </citation>
    <scope>NUCLEOTIDE SEQUENCE [LARGE SCALE GENOMIC DNA]</scope>
    <source>
        <strain evidence="8 9">ATCC 22711</strain>
    </source>
</reference>
<feature type="region of interest" description="Disordered" evidence="6">
    <location>
        <begin position="204"/>
        <end position="225"/>
    </location>
</feature>
<keyword evidence="9" id="KW-1185">Reference proteome</keyword>
<comment type="subcellular location">
    <subcellularLocation>
        <location evidence="1">Membrane</location>
    </subcellularLocation>
</comment>
<keyword evidence="3" id="KW-0472">Membrane</keyword>
<accession>A0A2T3B3M0</accession>
<dbReference type="SUPFAM" id="SSF50978">
    <property type="entry name" value="WD40 repeat-like"/>
    <property type="match status" value="2"/>
</dbReference>
<protein>
    <recommendedName>
        <fullName evidence="7">RIC1 C-terminal alpha solenoid region domain-containing protein</fullName>
    </recommendedName>
</protein>
<dbReference type="InterPro" id="IPR040096">
    <property type="entry name" value="Ric1"/>
</dbReference>
<dbReference type="GO" id="GO:0005829">
    <property type="term" value="C:cytosol"/>
    <property type="evidence" value="ECO:0007669"/>
    <property type="project" value="TreeGrafter"/>
</dbReference>
<dbReference type="Gene3D" id="2.20.25.20">
    <property type="match status" value="1"/>
</dbReference>
<comment type="function">
    <text evidence="4">Regulatory subunit of casein kinase II/CK2. As part of the kinase complex regulates the basal catalytic activity of the alpha subunit a constitutively active serine/threonine-protein kinase that phosphorylates a large number of substrates containing acidic residues C-terminal to the phosphorylated serine or threonine.</text>
</comment>
<dbReference type="EMBL" id="KZ679010">
    <property type="protein sequence ID" value="PSS20234.1"/>
    <property type="molecule type" value="Genomic_DNA"/>
</dbReference>
<dbReference type="InterPro" id="IPR036322">
    <property type="entry name" value="WD40_repeat_dom_sf"/>
</dbReference>
<dbReference type="Proteomes" id="UP000241818">
    <property type="component" value="Unassembled WGS sequence"/>
</dbReference>
<dbReference type="GO" id="GO:0005956">
    <property type="term" value="C:protein kinase CK2 complex"/>
    <property type="evidence" value="ECO:0007669"/>
    <property type="project" value="InterPro"/>
</dbReference>